<protein>
    <recommendedName>
        <fullName evidence="1">Dynamin GTPase domain-containing protein</fullName>
    </recommendedName>
</protein>
<dbReference type="Gene3D" id="3.40.50.300">
    <property type="entry name" value="P-loop containing nucleotide triphosphate hydrolases"/>
    <property type="match status" value="1"/>
</dbReference>
<dbReference type="SUPFAM" id="SSF52540">
    <property type="entry name" value="P-loop containing nucleoside triphosphate hydrolases"/>
    <property type="match status" value="1"/>
</dbReference>
<dbReference type="PANTHER" id="PTHR22925:SF3">
    <property type="entry name" value="GLYCOSYL HYDROLASE FAMILY PROTEIN 43"/>
    <property type="match status" value="1"/>
</dbReference>
<dbReference type="GO" id="GO:0005525">
    <property type="term" value="F:GTP binding"/>
    <property type="evidence" value="ECO:0007669"/>
    <property type="project" value="InterPro"/>
</dbReference>
<evidence type="ECO:0000313" key="2">
    <source>
        <dbReference type="EMBL" id="KAI9185094.1"/>
    </source>
</evidence>
<proteinExistence type="predicted"/>
<evidence type="ECO:0000259" key="1">
    <source>
        <dbReference type="SMART" id="SM00053"/>
    </source>
</evidence>
<dbReference type="EMBL" id="JAJSOW010000100">
    <property type="protein sequence ID" value="KAI9185094.1"/>
    <property type="molecule type" value="Genomic_DNA"/>
</dbReference>
<accession>A0AAD5J3I0</accession>
<reference evidence="2" key="2">
    <citation type="submission" date="2023-02" db="EMBL/GenBank/DDBJ databases">
        <authorList>
            <person name="Swenson N.G."/>
            <person name="Wegrzyn J.L."/>
            <person name="Mcevoy S.L."/>
        </authorList>
    </citation>
    <scope>NUCLEOTIDE SEQUENCE</scope>
    <source>
        <strain evidence="2">91603</strain>
        <tissue evidence="2">Leaf</tissue>
    </source>
</reference>
<comment type="caution">
    <text evidence="2">The sequence shown here is derived from an EMBL/GenBank/DDBJ whole genome shotgun (WGS) entry which is preliminary data.</text>
</comment>
<dbReference type="Proteomes" id="UP001064489">
    <property type="component" value="Chromosome 3"/>
</dbReference>
<dbReference type="Pfam" id="PF00646">
    <property type="entry name" value="F-box"/>
    <property type="match status" value="1"/>
</dbReference>
<dbReference type="AlphaFoldDB" id="A0AAD5J3I0"/>
<feature type="domain" description="Dynamin GTPase" evidence="1">
    <location>
        <begin position="17"/>
        <end position="165"/>
    </location>
</feature>
<dbReference type="GO" id="GO:0003924">
    <property type="term" value="F:GTPase activity"/>
    <property type="evidence" value="ECO:0007669"/>
    <property type="project" value="InterPro"/>
</dbReference>
<dbReference type="InterPro" id="IPR001810">
    <property type="entry name" value="F-box_dom"/>
</dbReference>
<gene>
    <name evidence="2" type="ORF">LWI28_004083</name>
</gene>
<name>A0AAD5J3I0_ACENE</name>
<evidence type="ECO:0000313" key="3">
    <source>
        <dbReference type="Proteomes" id="UP001064489"/>
    </source>
</evidence>
<dbReference type="SMART" id="SM00053">
    <property type="entry name" value="DYNc"/>
    <property type="match status" value="1"/>
</dbReference>
<dbReference type="InterPro" id="IPR027417">
    <property type="entry name" value="P-loop_NTPase"/>
</dbReference>
<organism evidence="2 3">
    <name type="scientific">Acer negundo</name>
    <name type="common">Box elder</name>
    <dbReference type="NCBI Taxonomy" id="4023"/>
    <lineage>
        <taxon>Eukaryota</taxon>
        <taxon>Viridiplantae</taxon>
        <taxon>Streptophyta</taxon>
        <taxon>Embryophyta</taxon>
        <taxon>Tracheophyta</taxon>
        <taxon>Spermatophyta</taxon>
        <taxon>Magnoliopsida</taxon>
        <taxon>eudicotyledons</taxon>
        <taxon>Gunneridae</taxon>
        <taxon>Pentapetalae</taxon>
        <taxon>rosids</taxon>
        <taxon>malvids</taxon>
        <taxon>Sapindales</taxon>
        <taxon>Sapindaceae</taxon>
        <taxon>Hippocastanoideae</taxon>
        <taxon>Acereae</taxon>
        <taxon>Acer</taxon>
    </lineage>
</organism>
<dbReference type="SUPFAM" id="SSF75005">
    <property type="entry name" value="Arabinanase/levansucrase/invertase"/>
    <property type="match status" value="1"/>
</dbReference>
<keyword evidence="3" id="KW-1185">Reference proteome</keyword>
<dbReference type="InterPro" id="IPR001401">
    <property type="entry name" value="Dynamin_GTPase"/>
</dbReference>
<reference evidence="2" key="1">
    <citation type="journal article" date="2022" name="Plant J.">
        <title>Strategies of tolerance reflected in two North American maple genomes.</title>
        <authorList>
            <person name="McEvoy S.L."/>
            <person name="Sezen U.U."/>
            <person name="Trouern-Trend A."/>
            <person name="McMahon S.M."/>
            <person name="Schaberg P.G."/>
            <person name="Yang J."/>
            <person name="Wegrzyn J.L."/>
            <person name="Swenson N.G."/>
        </authorList>
    </citation>
    <scope>NUCLEOTIDE SEQUENCE</scope>
    <source>
        <strain evidence="2">91603</strain>
    </source>
</reference>
<dbReference type="PANTHER" id="PTHR22925">
    <property type="entry name" value="GLYCOSYL HYDROLASE 43 FAMILY MEMBER"/>
    <property type="match status" value="1"/>
</dbReference>
<dbReference type="InterPro" id="IPR023296">
    <property type="entry name" value="Glyco_hydro_beta-prop_sf"/>
</dbReference>
<sequence>MEGDSWCDLPVDISNEIEKRFLYVEQIRFRSVCKNWRSNTNPVKHVAGKLPWVISFADNYGAGIVRRRTLVLQLHKTEDGSQEYAEFLHLPRRKFTDFVVNLTLIDLPCLTKVDVEGQAETIVQDIENMVRSYVEKLDLMDKGTNALDVDIIGVGCYSSKDLWTWRNEGIVLAAKETNETHDLYKLNVLERPKVVYNEKTGKYVMWMHINDCDYTKASVGVAISDY</sequence>
<dbReference type="Gene3D" id="2.115.10.20">
    <property type="entry name" value="Glycosyl hydrolase domain, family 43"/>
    <property type="match status" value="1"/>
</dbReference>